<dbReference type="EMBL" id="CAJVPS010002446">
    <property type="protein sequence ID" value="CAG8568868.1"/>
    <property type="molecule type" value="Genomic_DNA"/>
</dbReference>
<comment type="caution">
    <text evidence="1">The sequence shown here is derived from an EMBL/GenBank/DDBJ whole genome shotgun (WGS) entry which is preliminary data.</text>
</comment>
<dbReference type="InterPro" id="IPR036047">
    <property type="entry name" value="F-box-like_dom_sf"/>
</dbReference>
<dbReference type="InterPro" id="IPR032675">
    <property type="entry name" value="LRR_dom_sf"/>
</dbReference>
<evidence type="ECO:0000313" key="2">
    <source>
        <dbReference type="Proteomes" id="UP000789508"/>
    </source>
</evidence>
<keyword evidence="2" id="KW-1185">Reference proteome</keyword>
<reference evidence="1" key="1">
    <citation type="submission" date="2021-06" db="EMBL/GenBank/DDBJ databases">
        <authorList>
            <person name="Kallberg Y."/>
            <person name="Tangrot J."/>
            <person name="Rosling A."/>
        </authorList>
    </citation>
    <scope>NUCLEOTIDE SEQUENCE</scope>
    <source>
        <strain evidence="1">FL130A</strain>
    </source>
</reference>
<dbReference type="SUPFAM" id="SSF81383">
    <property type="entry name" value="F-box domain"/>
    <property type="match status" value="1"/>
</dbReference>
<name>A0A9N9FX33_9GLOM</name>
<dbReference type="AlphaFoldDB" id="A0A9N9FX33"/>
<protein>
    <submittedName>
        <fullName evidence="1">13201_t:CDS:1</fullName>
    </submittedName>
</protein>
<proteinExistence type="predicted"/>
<accession>A0A9N9FX33</accession>
<dbReference type="Gene3D" id="3.80.10.10">
    <property type="entry name" value="Ribonuclease Inhibitor"/>
    <property type="match status" value="1"/>
</dbReference>
<dbReference type="OrthoDB" id="3219396at2759"/>
<organism evidence="1 2">
    <name type="scientific">Ambispora leptoticha</name>
    <dbReference type="NCBI Taxonomy" id="144679"/>
    <lineage>
        <taxon>Eukaryota</taxon>
        <taxon>Fungi</taxon>
        <taxon>Fungi incertae sedis</taxon>
        <taxon>Mucoromycota</taxon>
        <taxon>Glomeromycotina</taxon>
        <taxon>Glomeromycetes</taxon>
        <taxon>Archaeosporales</taxon>
        <taxon>Ambisporaceae</taxon>
        <taxon>Ambispora</taxon>
    </lineage>
</organism>
<dbReference type="SUPFAM" id="SSF52047">
    <property type="entry name" value="RNI-like"/>
    <property type="match status" value="1"/>
</dbReference>
<dbReference type="Proteomes" id="UP000789508">
    <property type="component" value="Unassembled WGS sequence"/>
</dbReference>
<evidence type="ECO:0000313" key="1">
    <source>
        <dbReference type="EMBL" id="CAG8568868.1"/>
    </source>
</evidence>
<gene>
    <name evidence="1" type="ORF">ALEPTO_LOCUS6718</name>
</gene>
<sequence length="630" mass="71934">MGEAATLSLLCVPIWEKSVNVEGTPSHNICHSIIVYLCMNVINFRTTCPNKILKKSVFSKLYSSETGQQLEKQKTTTTQKIGIKKTRTNLSLNVVKKEGIAQLPPETQSEIVANLQGDSRTLFACLQVSRAWCRQVVPVLWSCPLRFGCVRENSSGHFIESLLACLDIYECEELQEAGIKLGKRRKPFFEYVKWIREFDFRSLDIKVSNWYYNFYLPTENTTSIPDLINDNQRIAAVTTILTKLIFTRSAVLTSFWLTKRDAAVSTQSLPDFTTFNGTAAALRRLERVYIQVNFDELDELDAEHVSYLLSAMKVECRHIQSLEVCFTNCSFSFERQVADLIRLQKGLRHVTFDDISSMQMSAISALASQANTLSSMEFKNSNLSNMSLGPISKCLNLDTLVFDECEEFPDEFWIPLLRNPFRLRKLHFRDNLTYGNKTHLIALIQRVGPHLRELQLLQTKIHPELLHAVATSCPNFTHLDVVADTNDPNLTTAIQHVLSRCDQLSYFSLRVEDEHTNCDELLLALMEGFPHSVRHVNLYIPMTPKSLSNFLHDCGRPLRKIGLHQFKGIPNENIQLLADYAMSEHASKDLIIGIDDFTLLKCDEELLSRFKSLCKLDHVQYCNAYHIPSF</sequence>